<dbReference type="Gene3D" id="3.40.50.1240">
    <property type="entry name" value="Phosphoglycerate mutase-like"/>
    <property type="match status" value="1"/>
</dbReference>
<accession>A0A2M8WWF4</accession>
<comment type="caution">
    <text evidence="1">The sequence shown here is derived from an EMBL/GenBank/DDBJ whole genome shotgun (WGS) entry which is preliminary data.</text>
</comment>
<organism evidence="1 2">
    <name type="scientific">Luteimicrobium subarcticum</name>
    <dbReference type="NCBI Taxonomy" id="620910"/>
    <lineage>
        <taxon>Bacteria</taxon>
        <taxon>Bacillati</taxon>
        <taxon>Actinomycetota</taxon>
        <taxon>Actinomycetes</taxon>
        <taxon>Micrococcales</taxon>
        <taxon>Luteimicrobium</taxon>
    </lineage>
</organism>
<dbReference type="SMART" id="SM00855">
    <property type="entry name" value="PGAM"/>
    <property type="match status" value="1"/>
</dbReference>
<dbReference type="InterPro" id="IPR029033">
    <property type="entry name" value="His_PPase_superfam"/>
</dbReference>
<dbReference type="Proteomes" id="UP000231586">
    <property type="component" value="Unassembled WGS sequence"/>
</dbReference>
<protein>
    <submittedName>
        <fullName evidence="1">Phosphohistidine phosphatase</fullName>
    </submittedName>
</protein>
<reference evidence="1 2" key="1">
    <citation type="submission" date="2017-11" db="EMBL/GenBank/DDBJ databases">
        <title>Genomic Encyclopedia of Archaeal and Bacterial Type Strains, Phase II (KMG-II): From Individual Species to Whole Genera.</title>
        <authorList>
            <person name="Goeker M."/>
        </authorList>
    </citation>
    <scope>NUCLEOTIDE SEQUENCE [LARGE SCALE GENOMIC DNA]</scope>
    <source>
        <strain evidence="1 2">DSM 22413</strain>
    </source>
</reference>
<dbReference type="InterPro" id="IPR013078">
    <property type="entry name" value="His_Pase_superF_clade-1"/>
</dbReference>
<keyword evidence="2" id="KW-1185">Reference proteome</keyword>
<gene>
    <name evidence="1" type="ORF">CLV34_0016</name>
</gene>
<dbReference type="PANTHER" id="PTHR47623:SF1">
    <property type="entry name" value="OS09G0287300 PROTEIN"/>
    <property type="match status" value="1"/>
</dbReference>
<dbReference type="SUPFAM" id="SSF53254">
    <property type="entry name" value="Phosphoglycerate mutase-like"/>
    <property type="match status" value="1"/>
</dbReference>
<name>A0A2M8WWF4_9MICO</name>
<dbReference type="Pfam" id="PF00300">
    <property type="entry name" value="His_Phos_1"/>
    <property type="match status" value="1"/>
</dbReference>
<dbReference type="AlphaFoldDB" id="A0A2M8WWF4"/>
<dbReference type="EMBL" id="PGTZ01000001">
    <property type="protein sequence ID" value="PJI95253.1"/>
    <property type="molecule type" value="Genomic_DNA"/>
</dbReference>
<dbReference type="RefSeq" id="WP_245858825.1">
    <property type="nucleotide sequence ID" value="NZ_PGTZ01000001.1"/>
</dbReference>
<sequence>MTAPEAQTHATADTGGGVRRLVLLRHAKAEPGGNGPDHHRALALAGRQQATRVGEALTAGGLVPDLVLCSSALRTRQTWELVASRLDGSPRVEVSDDLYECTLRGLLGIVTALGDDAHQVLVVGHEPTVSTTATFLAGPESDDAAIAQARVGMPTSAYAVLDGPGAWSAWDRSTATLTYLGRPATG</sequence>
<dbReference type="CDD" id="cd07067">
    <property type="entry name" value="HP_PGM_like"/>
    <property type="match status" value="1"/>
</dbReference>
<evidence type="ECO:0000313" key="2">
    <source>
        <dbReference type="Proteomes" id="UP000231586"/>
    </source>
</evidence>
<evidence type="ECO:0000313" key="1">
    <source>
        <dbReference type="EMBL" id="PJI95253.1"/>
    </source>
</evidence>
<dbReference type="PANTHER" id="PTHR47623">
    <property type="entry name" value="OS09G0287300 PROTEIN"/>
    <property type="match status" value="1"/>
</dbReference>
<proteinExistence type="predicted"/>